<evidence type="ECO:0000256" key="1">
    <source>
        <dbReference type="SAM" id="SignalP"/>
    </source>
</evidence>
<organism evidence="2 3">
    <name type="scientific">Hordeum vulgare subsp. vulgare</name>
    <name type="common">Domesticated barley</name>
    <dbReference type="NCBI Taxonomy" id="112509"/>
    <lineage>
        <taxon>Eukaryota</taxon>
        <taxon>Viridiplantae</taxon>
        <taxon>Streptophyta</taxon>
        <taxon>Embryophyta</taxon>
        <taxon>Tracheophyta</taxon>
        <taxon>Spermatophyta</taxon>
        <taxon>Magnoliopsida</taxon>
        <taxon>Liliopsida</taxon>
        <taxon>Poales</taxon>
        <taxon>Poaceae</taxon>
        <taxon>BOP clade</taxon>
        <taxon>Pooideae</taxon>
        <taxon>Triticodae</taxon>
        <taxon>Triticeae</taxon>
        <taxon>Hordeinae</taxon>
        <taxon>Hordeum</taxon>
    </lineage>
</organism>
<protein>
    <submittedName>
        <fullName evidence="2">Uncharacterized protein</fullName>
    </submittedName>
</protein>
<evidence type="ECO:0000313" key="2">
    <source>
        <dbReference type="EnsemblPlants" id="HORVU.MOREX.r3.2HG0129130.1"/>
    </source>
</evidence>
<reference evidence="2" key="2">
    <citation type="submission" date="2020-10" db="EMBL/GenBank/DDBJ databases">
        <authorList>
            <person name="Scholz U."/>
            <person name="Mascher M."/>
            <person name="Fiebig A."/>
        </authorList>
    </citation>
    <scope>NUCLEOTIDE SEQUENCE [LARGE SCALE GENOMIC DNA]</scope>
    <source>
        <strain evidence="2">cv. Morex</strain>
    </source>
</reference>
<accession>A0A8I6WZ59</accession>
<keyword evidence="1" id="KW-0732">Signal</keyword>
<name>A0A8I6WZ59_HORVV</name>
<evidence type="ECO:0000313" key="3">
    <source>
        <dbReference type="Proteomes" id="UP000011116"/>
    </source>
</evidence>
<keyword evidence="3" id="KW-1185">Reference proteome</keyword>
<feature type="chain" id="PRO_5035147040" evidence="1">
    <location>
        <begin position="21"/>
        <end position="103"/>
    </location>
</feature>
<dbReference type="EnsemblPlants" id="HORVU.MOREX.r3.2HG0129130.1">
    <property type="protein sequence ID" value="HORVU.MOREX.r3.2HG0129130.1"/>
    <property type="gene ID" value="HORVU.MOREX.r3.2HG0129130"/>
</dbReference>
<reference evidence="3" key="1">
    <citation type="journal article" date="2012" name="Nature">
        <title>A physical, genetic and functional sequence assembly of the barley genome.</title>
        <authorList>
            <consortium name="The International Barley Genome Sequencing Consortium"/>
            <person name="Mayer K.F."/>
            <person name="Waugh R."/>
            <person name="Brown J.W."/>
            <person name="Schulman A."/>
            <person name="Langridge P."/>
            <person name="Platzer M."/>
            <person name="Fincher G.B."/>
            <person name="Muehlbauer G.J."/>
            <person name="Sato K."/>
            <person name="Close T.J."/>
            <person name="Wise R.P."/>
            <person name="Stein N."/>
        </authorList>
    </citation>
    <scope>NUCLEOTIDE SEQUENCE [LARGE SCALE GENOMIC DNA]</scope>
    <source>
        <strain evidence="3">cv. Morex</strain>
    </source>
</reference>
<sequence>MIVKMAVPVMAALLLFTASAVPMTPDDCACACFRSLVRNNYFLTIWVLCQINMSRVMAREAVLAPTLAARLYYAVGAVACFLEFALELYMILVLCPAAVDDAA</sequence>
<dbReference type="Proteomes" id="UP000011116">
    <property type="component" value="Chromosome 2H"/>
</dbReference>
<proteinExistence type="predicted"/>
<feature type="signal peptide" evidence="1">
    <location>
        <begin position="1"/>
        <end position="20"/>
    </location>
</feature>
<reference evidence="2" key="3">
    <citation type="submission" date="2022-01" db="UniProtKB">
        <authorList>
            <consortium name="EnsemblPlants"/>
        </authorList>
    </citation>
    <scope>IDENTIFICATION</scope>
    <source>
        <strain evidence="2">subsp. vulgare</strain>
    </source>
</reference>
<dbReference type="AlphaFoldDB" id="A0A8I6WZ59"/>
<dbReference type="Gramene" id="HORVU.MOREX.r3.2HG0129130.1">
    <property type="protein sequence ID" value="HORVU.MOREX.r3.2HG0129130.1"/>
    <property type="gene ID" value="HORVU.MOREX.r3.2HG0129130"/>
</dbReference>